<evidence type="ECO:0000256" key="6">
    <source>
        <dbReference type="ARBA" id="ARBA00022777"/>
    </source>
</evidence>
<name>A0A7J9IAA2_9ROSI</name>
<keyword evidence="2" id="KW-0723">Serine/threonine-protein kinase</keyword>
<organism evidence="14 15">
    <name type="scientific">Gossypium harknessii</name>
    <dbReference type="NCBI Taxonomy" id="34285"/>
    <lineage>
        <taxon>Eukaryota</taxon>
        <taxon>Viridiplantae</taxon>
        <taxon>Streptophyta</taxon>
        <taxon>Embryophyta</taxon>
        <taxon>Tracheophyta</taxon>
        <taxon>Spermatophyta</taxon>
        <taxon>Magnoliopsida</taxon>
        <taxon>eudicotyledons</taxon>
        <taxon>Gunneridae</taxon>
        <taxon>Pentapetalae</taxon>
        <taxon>rosids</taxon>
        <taxon>malvids</taxon>
        <taxon>Malvales</taxon>
        <taxon>Malvaceae</taxon>
        <taxon>Malvoideae</taxon>
        <taxon>Gossypium</taxon>
    </lineage>
</organism>
<dbReference type="SUPFAM" id="SSF56112">
    <property type="entry name" value="Protein kinase-like (PK-like)"/>
    <property type="match status" value="1"/>
</dbReference>
<evidence type="ECO:0000256" key="9">
    <source>
        <dbReference type="ARBA" id="ARBA00023180"/>
    </source>
</evidence>
<feature type="binding site" evidence="12">
    <location>
        <position position="64"/>
    </location>
    <ligand>
        <name>ATP</name>
        <dbReference type="ChEBI" id="CHEBI:30616"/>
    </ligand>
</feature>
<dbReference type="Pfam" id="PF11883">
    <property type="entry name" value="DUF3403"/>
    <property type="match status" value="1"/>
</dbReference>
<dbReference type="EC" id="2.7.11.1" evidence="1"/>
<evidence type="ECO:0000259" key="13">
    <source>
        <dbReference type="PROSITE" id="PS50011"/>
    </source>
</evidence>
<dbReference type="GO" id="GO:0004674">
    <property type="term" value="F:protein serine/threonine kinase activity"/>
    <property type="evidence" value="ECO:0007669"/>
    <property type="project" value="UniProtKB-KW"/>
</dbReference>
<keyword evidence="15" id="KW-1185">Reference proteome</keyword>
<dbReference type="GO" id="GO:0005524">
    <property type="term" value="F:ATP binding"/>
    <property type="evidence" value="ECO:0007669"/>
    <property type="project" value="UniProtKB-UniRule"/>
</dbReference>
<dbReference type="Pfam" id="PF07714">
    <property type="entry name" value="PK_Tyr_Ser-Thr"/>
    <property type="match status" value="2"/>
</dbReference>
<feature type="domain" description="Protein kinase" evidence="13">
    <location>
        <begin position="36"/>
        <end position="292"/>
    </location>
</feature>
<evidence type="ECO:0000256" key="3">
    <source>
        <dbReference type="ARBA" id="ARBA00022679"/>
    </source>
</evidence>
<reference evidence="14 15" key="1">
    <citation type="journal article" date="2019" name="Genome Biol. Evol.">
        <title>Insights into the evolution of the New World diploid cottons (Gossypium, subgenus Houzingenia) based on genome sequencing.</title>
        <authorList>
            <person name="Grover C.E."/>
            <person name="Arick M.A. 2nd"/>
            <person name="Thrash A."/>
            <person name="Conover J.L."/>
            <person name="Sanders W.S."/>
            <person name="Peterson D.G."/>
            <person name="Frelichowski J.E."/>
            <person name="Scheffler J.A."/>
            <person name="Scheffler B.E."/>
            <person name="Wendel J.F."/>
        </authorList>
    </citation>
    <scope>NUCLEOTIDE SEQUENCE [LARGE SCALE GENOMIC DNA]</scope>
    <source>
        <strain evidence="14">0</strain>
        <tissue evidence="14">Leaf</tissue>
    </source>
</reference>
<evidence type="ECO:0000256" key="12">
    <source>
        <dbReference type="PROSITE-ProRule" id="PRU10141"/>
    </source>
</evidence>
<evidence type="ECO:0000256" key="5">
    <source>
        <dbReference type="ARBA" id="ARBA00022741"/>
    </source>
</evidence>
<keyword evidence="9" id="KW-0325">Glycoprotein</keyword>
<evidence type="ECO:0000256" key="8">
    <source>
        <dbReference type="ARBA" id="ARBA00023157"/>
    </source>
</evidence>
<proteinExistence type="predicted"/>
<evidence type="ECO:0000256" key="7">
    <source>
        <dbReference type="ARBA" id="ARBA00022840"/>
    </source>
</evidence>
<dbReference type="EMBL" id="JABFAD010316726">
    <property type="protein sequence ID" value="MBA0818564.1"/>
    <property type="molecule type" value="Genomic_DNA"/>
</dbReference>
<sequence length="325" mass="36281">METFVPKSSFSAIDQKEGLELPSFDLAATVLATDNFSLKNKLGQGGFGTIYKGVLKDGREVAVKRSRGGLDEFKNKVIHIAKLQHRNLVKLLGYETQIKLLDWPTRYNIINGIARGLLYLYQDSRQRIIHRYLKAGNVLLDNETNPKISDFGLARSFGEKETEANTNKVVGTYGYMAHEYAIDGLYSIKSDVFSYGVLVLEIITGKHNRGFCHPDHHLNLFGHAWRPFGEGKSMELVASTIRGTCIPSLTLRSIHVGLLCVRQSPEDRPNMANVVLMLGSRGTLPNPKQPGFFTERDFVECMSSSSNAHKLLTSNDFTIGMPEAR</sequence>
<comment type="catalytic activity">
    <reaction evidence="10">
        <text>L-threonyl-[protein] + ATP = O-phospho-L-threonyl-[protein] + ADP + H(+)</text>
        <dbReference type="Rhea" id="RHEA:46608"/>
        <dbReference type="Rhea" id="RHEA-COMP:11060"/>
        <dbReference type="Rhea" id="RHEA-COMP:11605"/>
        <dbReference type="ChEBI" id="CHEBI:15378"/>
        <dbReference type="ChEBI" id="CHEBI:30013"/>
        <dbReference type="ChEBI" id="CHEBI:30616"/>
        <dbReference type="ChEBI" id="CHEBI:61977"/>
        <dbReference type="ChEBI" id="CHEBI:456216"/>
        <dbReference type="EC" id="2.7.11.1"/>
    </reaction>
</comment>
<dbReference type="Gene3D" id="1.10.510.10">
    <property type="entry name" value="Transferase(Phosphotransferase) domain 1"/>
    <property type="match status" value="1"/>
</dbReference>
<evidence type="ECO:0000256" key="10">
    <source>
        <dbReference type="ARBA" id="ARBA00047899"/>
    </source>
</evidence>
<dbReference type="OrthoDB" id="4062651at2759"/>
<dbReference type="InterPro" id="IPR021820">
    <property type="entry name" value="S-locus_recpt_kinase_C"/>
</dbReference>
<dbReference type="InterPro" id="IPR017441">
    <property type="entry name" value="Protein_kinase_ATP_BS"/>
</dbReference>
<comment type="catalytic activity">
    <reaction evidence="11">
        <text>L-seryl-[protein] + ATP = O-phospho-L-seryl-[protein] + ADP + H(+)</text>
        <dbReference type="Rhea" id="RHEA:17989"/>
        <dbReference type="Rhea" id="RHEA-COMP:9863"/>
        <dbReference type="Rhea" id="RHEA-COMP:11604"/>
        <dbReference type="ChEBI" id="CHEBI:15378"/>
        <dbReference type="ChEBI" id="CHEBI:29999"/>
        <dbReference type="ChEBI" id="CHEBI:30616"/>
        <dbReference type="ChEBI" id="CHEBI:83421"/>
        <dbReference type="ChEBI" id="CHEBI:456216"/>
        <dbReference type="EC" id="2.7.11.1"/>
    </reaction>
</comment>
<dbReference type="PANTHER" id="PTHR27002:SF1039">
    <property type="entry name" value="NON-SPECIFIC SERINE_THREONINE PROTEIN KINASE"/>
    <property type="match status" value="1"/>
</dbReference>
<keyword evidence="7 12" id="KW-0067">ATP-binding</keyword>
<evidence type="ECO:0000313" key="14">
    <source>
        <dbReference type="EMBL" id="MBA0818564.1"/>
    </source>
</evidence>
<dbReference type="InterPro" id="IPR011009">
    <property type="entry name" value="Kinase-like_dom_sf"/>
</dbReference>
<keyword evidence="3" id="KW-0808">Transferase</keyword>
<protein>
    <recommendedName>
        <fullName evidence="1">non-specific serine/threonine protein kinase</fullName>
        <ecNumber evidence="1">2.7.11.1</ecNumber>
    </recommendedName>
</protein>
<dbReference type="PROSITE" id="PS50011">
    <property type="entry name" value="PROTEIN_KINASE_DOM"/>
    <property type="match status" value="1"/>
</dbReference>
<dbReference type="AlphaFoldDB" id="A0A7J9IAA2"/>
<gene>
    <name evidence="14" type="ORF">Gohar_019513</name>
</gene>
<dbReference type="GO" id="GO:0005886">
    <property type="term" value="C:plasma membrane"/>
    <property type="evidence" value="ECO:0007669"/>
    <property type="project" value="TreeGrafter"/>
</dbReference>
<dbReference type="PROSITE" id="PS00107">
    <property type="entry name" value="PROTEIN_KINASE_ATP"/>
    <property type="match status" value="1"/>
</dbReference>
<evidence type="ECO:0000256" key="1">
    <source>
        <dbReference type="ARBA" id="ARBA00012513"/>
    </source>
</evidence>
<evidence type="ECO:0000313" key="15">
    <source>
        <dbReference type="Proteomes" id="UP000593560"/>
    </source>
</evidence>
<dbReference type="InterPro" id="IPR001245">
    <property type="entry name" value="Ser-Thr/Tyr_kinase_cat_dom"/>
</dbReference>
<dbReference type="PANTHER" id="PTHR27002">
    <property type="entry name" value="RECEPTOR-LIKE SERINE/THREONINE-PROTEIN KINASE SD1-8"/>
    <property type="match status" value="1"/>
</dbReference>
<keyword evidence="5 12" id="KW-0547">Nucleotide-binding</keyword>
<accession>A0A7J9IAA2</accession>
<keyword evidence="8" id="KW-1015">Disulfide bond</keyword>
<evidence type="ECO:0000256" key="11">
    <source>
        <dbReference type="ARBA" id="ARBA00048679"/>
    </source>
</evidence>
<evidence type="ECO:0000256" key="4">
    <source>
        <dbReference type="ARBA" id="ARBA00022729"/>
    </source>
</evidence>
<keyword evidence="4" id="KW-0732">Signal</keyword>
<dbReference type="Gene3D" id="3.30.200.20">
    <property type="entry name" value="Phosphorylase Kinase, domain 1"/>
    <property type="match status" value="1"/>
</dbReference>
<dbReference type="InterPro" id="IPR000719">
    <property type="entry name" value="Prot_kinase_dom"/>
</dbReference>
<dbReference type="Proteomes" id="UP000593560">
    <property type="component" value="Unassembled WGS sequence"/>
</dbReference>
<comment type="caution">
    <text evidence="14">The sequence shown here is derived from an EMBL/GenBank/DDBJ whole genome shotgun (WGS) entry which is preliminary data.</text>
</comment>
<evidence type="ECO:0000256" key="2">
    <source>
        <dbReference type="ARBA" id="ARBA00022527"/>
    </source>
</evidence>
<dbReference type="FunFam" id="1.10.510.10:FF:000060">
    <property type="entry name" value="G-type lectin S-receptor-like serine/threonine-protein kinase"/>
    <property type="match status" value="1"/>
</dbReference>
<keyword evidence="6" id="KW-0418">Kinase</keyword>